<dbReference type="AlphaFoldDB" id="A0A437MPK6"/>
<sequence>MKPPYFAQWETPRLVGAFLAGRPAATDPGWAGSGAESLAEYARWAEHLCGMACLRMVLAARGRAETIHSLRRGVQAHGGYVETPDGDIKGLIYAGAVEWLATQSIPARVLVDVPVEDIPALLGGGGMFIASVHPWLRWPEREPPRRGGHLVLVFGQDRQGRLRFHNPSGHTAATRRDARLTLADFNRFYAGRGIALP</sequence>
<dbReference type="RefSeq" id="WP_127786464.1">
    <property type="nucleotide sequence ID" value="NZ_SACL01000001.1"/>
</dbReference>
<dbReference type="OrthoDB" id="2602488at2"/>
<gene>
    <name evidence="1" type="ORF">EOD42_05675</name>
</gene>
<evidence type="ECO:0000313" key="2">
    <source>
        <dbReference type="Proteomes" id="UP000282957"/>
    </source>
</evidence>
<name>A0A437MPK6_9PROT</name>
<protein>
    <recommendedName>
        <fullName evidence="3">Peptidase C39-like domain-containing protein</fullName>
    </recommendedName>
</protein>
<organism evidence="1 2">
    <name type="scientific">Rhodovarius crocodyli</name>
    <dbReference type="NCBI Taxonomy" id="1979269"/>
    <lineage>
        <taxon>Bacteria</taxon>
        <taxon>Pseudomonadati</taxon>
        <taxon>Pseudomonadota</taxon>
        <taxon>Alphaproteobacteria</taxon>
        <taxon>Acetobacterales</taxon>
        <taxon>Roseomonadaceae</taxon>
        <taxon>Rhodovarius</taxon>
    </lineage>
</organism>
<dbReference type="EMBL" id="SACL01000001">
    <property type="protein sequence ID" value="RVT99569.1"/>
    <property type="molecule type" value="Genomic_DNA"/>
</dbReference>
<evidence type="ECO:0008006" key="3">
    <source>
        <dbReference type="Google" id="ProtNLM"/>
    </source>
</evidence>
<proteinExistence type="predicted"/>
<reference evidence="1 2" key="1">
    <citation type="submission" date="2019-01" db="EMBL/GenBank/DDBJ databases">
        <authorList>
            <person name="Chen W.-M."/>
        </authorList>
    </citation>
    <scope>NUCLEOTIDE SEQUENCE [LARGE SCALE GENOMIC DNA]</scope>
    <source>
        <strain evidence="1 2">CCP-6</strain>
    </source>
</reference>
<dbReference type="Gene3D" id="3.90.70.10">
    <property type="entry name" value="Cysteine proteinases"/>
    <property type="match status" value="1"/>
</dbReference>
<accession>A0A437MPK6</accession>
<keyword evidence="2" id="KW-1185">Reference proteome</keyword>
<evidence type="ECO:0000313" key="1">
    <source>
        <dbReference type="EMBL" id="RVT99569.1"/>
    </source>
</evidence>
<comment type="caution">
    <text evidence="1">The sequence shown here is derived from an EMBL/GenBank/DDBJ whole genome shotgun (WGS) entry which is preliminary data.</text>
</comment>
<dbReference type="Proteomes" id="UP000282957">
    <property type="component" value="Unassembled WGS sequence"/>
</dbReference>